<evidence type="ECO:0000313" key="3">
    <source>
        <dbReference type="Proteomes" id="UP000320735"/>
    </source>
</evidence>
<dbReference type="PANTHER" id="PTHR36836">
    <property type="entry name" value="COLANIC ACID BIOSYNTHESIS PROTEIN WCAK"/>
    <property type="match status" value="1"/>
</dbReference>
<evidence type="ECO:0000313" key="2">
    <source>
        <dbReference type="EMBL" id="TWU06960.1"/>
    </source>
</evidence>
<gene>
    <name evidence="2" type="ORF">CA54_53640</name>
</gene>
<reference evidence="2 3" key="1">
    <citation type="submission" date="2019-02" db="EMBL/GenBank/DDBJ databases">
        <title>Deep-cultivation of Planctomycetes and their phenomic and genomic characterization uncovers novel biology.</title>
        <authorList>
            <person name="Wiegand S."/>
            <person name="Jogler M."/>
            <person name="Boedeker C."/>
            <person name="Pinto D."/>
            <person name="Vollmers J."/>
            <person name="Rivas-Marin E."/>
            <person name="Kohn T."/>
            <person name="Peeters S.H."/>
            <person name="Heuer A."/>
            <person name="Rast P."/>
            <person name="Oberbeckmann S."/>
            <person name="Bunk B."/>
            <person name="Jeske O."/>
            <person name="Meyerdierks A."/>
            <person name="Storesund J.E."/>
            <person name="Kallscheuer N."/>
            <person name="Luecker S."/>
            <person name="Lage O.M."/>
            <person name="Pohl T."/>
            <person name="Merkel B.J."/>
            <person name="Hornburger P."/>
            <person name="Mueller R.-W."/>
            <person name="Bruemmer F."/>
            <person name="Labrenz M."/>
            <person name="Spormann A.M."/>
            <person name="Op Den Camp H."/>
            <person name="Overmann J."/>
            <person name="Amann R."/>
            <person name="Jetten M.S.M."/>
            <person name="Mascher T."/>
            <person name="Medema M.H."/>
            <person name="Devos D.P."/>
            <person name="Kaster A.-K."/>
            <person name="Ovreas L."/>
            <person name="Rohde M."/>
            <person name="Galperin M.Y."/>
            <person name="Jogler C."/>
        </authorList>
    </citation>
    <scope>NUCLEOTIDE SEQUENCE [LARGE SCALE GENOMIC DNA]</scope>
    <source>
        <strain evidence="2 3">CA54</strain>
    </source>
</reference>
<dbReference type="InterPro" id="IPR007345">
    <property type="entry name" value="Polysacch_pyruvyl_Trfase"/>
</dbReference>
<keyword evidence="2" id="KW-0808">Transferase</keyword>
<dbReference type="Pfam" id="PF04230">
    <property type="entry name" value="PS_pyruv_trans"/>
    <property type="match status" value="1"/>
</dbReference>
<evidence type="ECO:0000259" key="1">
    <source>
        <dbReference type="Pfam" id="PF04230"/>
    </source>
</evidence>
<sequence length="418" mass="47130">MNILVDNGTYNLHNMGDIAMLKVAVNRLKELWPESIVRVISNEPTRLKNYVAADTVSPQFSQSWANARLIPMKRRWTSISLQQRVHTIEDGFRQHLPRTTIALLNAARPLNHTKSRMASEFAKIVKASDLVIASGGGYLNDAFQQHTRQMSLLFDLAQHLGIRTAMVGQGLGPLENHELRELAERIWPKMDLIGLRERRFAPELLKRIGATHTNSHWTGDDAVELAYGQRRKHAGDSIGISLRMAKYSQINTNEIKELGQVIRRKQNKWKVDIRPLPISFSRTEADLNRIEEFLTKFSLRSSRVNIEQTPENICNLAASCRLVVTATYHAGVFALSQGIPIVGLVKSQYYSNKFEGLADCFPGGCAIVRMDGDRLASRLDQVIEEQWNAADDLRPGLLIAAQKQINAGQAAFRLLKYK</sequence>
<accession>A0A5C6B4V0</accession>
<keyword evidence="3" id="KW-1185">Reference proteome</keyword>
<organism evidence="2 3">
    <name type="scientific">Symmachiella macrocystis</name>
    <dbReference type="NCBI Taxonomy" id="2527985"/>
    <lineage>
        <taxon>Bacteria</taxon>
        <taxon>Pseudomonadati</taxon>
        <taxon>Planctomycetota</taxon>
        <taxon>Planctomycetia</taxon>
        <taxon>Planctomycetales</taxon>
        <taxon>Planctomycetaceae</taxon>
        <taxon>Symmachiella</taxon>
    </lineage>
</organism>
<name>A0A5C6B4V0_9PLAN</name>
<comment type="caution">
    <text evidence="2">The sequence shown here is derived from an EMBL/GenBank/DDBJ whole genome shotgun (WGS) entry which is preliminary data.</text>
</comment>
<dbReference type="PANTHER" id="PTHR36836:SF1">
    <property type="entry name" value="COLANIC ACID BIOSYNTHESIS PROTEIN WCAK"/>
    <property type="match status" value="1"/>
</dbReference>
<dbReference type="OrthoDB" id="3199616at2"/>
<dbReference type="Proteomes" id="UP000320735">
    <property type="component" value="Unassembled WGS sequence"/>
</dbReference>
<proteinExistence type="predicted"/>
<protein>
    <submittedName>
        <fullName evidence="2">Polysaccharide pyruvyl transferase</fullName>
    </submittedName>
</protein>
<dbReference type="AlphaFoldDB" id="A0A5C6B4V0"/>
<dbReference type="EMBL" id="SJPP01000003">
    <property type="protein sequence ID" value="TWU06960.1"/>
    <property type="molecule type" value="Genomic_DNA"/>
</dbReference>
<feature type="domain" description="Polysaccharide pyruvyl transferase" evidence="1">
    <location>
        <begin position="14"/>
        <end position="344"/>
    </location>
</feature>
<dbReference type="GO" id="GO:0016740">
    <property type="term" value="F:transferase activity"/>
    <property type="evidence" value="ECO:0007669"/>
    <property type="project" value="UniProtKB-KW"/>
</dbReference>